<reference evidence="2 3" key="1">
    <citation type="submission" date="2020-04" db="EMBL/GenBank/DDBJ databases">
        <authorList>
            <person name="Klaysubun C."/>
            <person name="Duangmal K."/>
            <person name="Lipun K."/>
        </authorList>
    </citation>
    <scope>NUCLEOTIDE SEQUENCE [LARGE SCALE GENOMIC DNA]</scope>
    <source>
        <strain evidence="2 3">K10HN5</strain>
    </source>
</reference>
<comment type="caution">
    <text evidence="2">The sequence shown here is derived from an EMBL/GenBank/DDBJ whole genome shotgun (WGS) entry which is preliminary data.</text>
</comment>
<dbReference type="EMBL" id="JAAXLA010000049">
    <property type="protein sequence ID" value="NMI00123.1"/>
    <property type="molecule type" value="Genomic_DNA"/>
</dbReference>
<dbReference type="Proteomes" id="UP000820669">
    <property type="component" value="Unassembled WGS sequence"/>
</dbReference>
<dbReference type="RefSeq" id="WP_169383603.1">
    <property type="nucleotide sequence ID" value="NZ_JAAXLA010000049.1"/>
</dbReference>
<evidence type="ECO:0000313" key="3">
    <source>
        <dbReference type="Proteomes" id="UP000820669"/>
    </source>
</evidence>
<protein>
    <submittedName>
        <fullName evidence="2">Uncharacterized protein</fullName>
    </submittedName>
</protein>
<evidence type="ECO:0000256" key="1">
    <source>
        <dbReference type="SAM" id="MobiDB-lite"/>
    </source>
</evidence>
<sequence length="61" mass="6598">MGAQHHRVRHGQLARSGKTYTLSNPGKRGAEARTDLPAPVAMMMGALGIEHFVEFDAVARP</sequence>
<name>A0ABX1SHW6_9PSEU</name>
<evidence type="ECO:0000313" key="2">
    <source>
        <dbReference type="EMBL" id="NMI00123.1"/>
    </source>
</evidence>
<organism evidence="2 3">
    <name type="scientific">Pseudonocardia acidicola</name>
    <dbReference type="NCBI Taxonomy" id="2724939"/>
    <lineage>
        <taxon>Bacteria</taxon>
        <taxon>Bacillati</taxon>
        <taxon>Actinomycetota</taxon>
        <taxon>Actinomycetes</taxon>
        <taxon>Pseudonocardiales</taxon>
        <taxon>Pseudonocardiaceae</taxon>
        <taxon>Pseudonocardia</taxon>
    </lineage>
</organism>
<accession>A0ABX1SHW6</accession>
<proteinExistence type="predicted"/>
<feature type="region of interest" description="Disordered" evidence="1">
    <location>
        <begin position="1"/>
        <end position="34"/>
    </location>
</feature>
<keyword evidence="3" id="KW-1185">Reference proteome</keyword>
<gene>
    <name evidence="2" type="ORF">HF526_22820</name>
</gene>
<feature type="compositionally biased region" description="Basic residues" evidence="1">
    <location>
        <begin position="1"/>
        <end position="12"/>
    </location>
</feature>